<feature type="transmembrane region" description="Helical" evidence="2">
    <location>
        <begin position="145"/>
        <end position="167"/>
    </location>
</feature>
<feature type="transmembrane region" description="Helical" evidence="2">
    <location>
        <begin position="289"/>
        <end position="308"/>
    </location>
</feature>
<protein>
    <submittedName>
        <fullName evidence="3">Uncharacterized protein</fullName>
    </submittedName>
</protein>
<keyword evidence="2" id="KW-0472">Membrane</keyword>
<dbReference type="EMBL" id="ML014123">
    <property type="protein sequence ID" value="RKP03418.1"/>
    <property type="molecule type" value="Genomic_DNA"/>
</dbReference>
<dbReference type="AlphaFoldDB" id="A0A4P9XD91"/>
<evidence type="ECO:0000313" key="3">
    <source>
        <dbReference type="EMBL" id="RKP03418.1"/>
    </source>
</evidence>
<dbReference type="Proteomes" id="UP000274922">
    <property type="component" value="Unassembled WGS sequence"/>
</dbReference>
<evidence type="ECO:0000256" key="1">
    <source>
        <dbReference type="SAM" id="MobiDB-lite"/>
    </source>
</evidence>
<organism evidence="3 4">
    <name type="scientific">Caulochytrium protostelioides</name>
    <dbReference type="NCBI Taxonomy" id="1555241"/>
    <lineage>
        <taxon>Eukaryota</taxon>
        <taxon>Fungi</taxon>
        <taxon>Fungi incertae sedis</taxon>
        <taxon>Chytridiomycota</taxon>
        <taxon>Chytridiomycota incertae sedis</taxon>
        <taxon>Chytridiomycetes</taxon>
        <taxon>Caulochytriales</taxon>
        <taxon>Caulochytriaceae</taxon>
        <taxon>Caulochytrium</taxon>
    </lineage>
</organism>
<gene>
    <name evidence="3" type="ORF">CXG81DRAFT_23945</name>
</gene>
<keyword evidence="4" id="KW-1185">Reference proteome</keyword>
<evidence type="ECO:0000256" key="2">
    <source>
        <dbReference type="SAM" id="Phobius"/>
    </source>
</evidence>
<feature type="region of interest" description="Disordered" evidence="1">
    <location>
        <begin position="17"/>
        <end position="55"/>
    </location>
</feature>
<proteinExistence type="predicted"/>
<sequence>MPPHPDPGRVSIALGMEPGQPGSPMVASPMPPNYVSFEGQQPSPAMSHGSVPASEMTCESSQTSTFERLGYNPGMVRAVGPRGSGSIRSGKASSVEIYYETQMPVGSGKEARPGVPRDPENGSIRQTSVGAHYALPVAFHRQPRVWIMTLLWVITLIWFGLATHLSVKLKYIEDRSDRAALEFAPTTAFLVWILATATWIAYFYNREGVGTKTGRYGNGRASAGSAASATLAGLPAGVIARPAGAFVYPFNVYPPDGEQVIPGRLNSLGSWTPSAMGGAPSPWAWRLEMALYGILTLFALVVSAVLAHKARSCHFRAQQFVQIDLRKQTTALCSTTLASVAFGFLTWLALLALVARKLYEAIRAPRL</sequence>
<reference evidence="4" key="1">
    <citation type="journal article" date="2018" name="Nat. Microbiol.">
        <title>Leveraging single-cell genomics to expand the fungal tree of life.</title>
        <authorList>
            <person name="Ahrendt S.R."/>
            <person name="Quandt C.A."/>
            <person name="Ciobanu D."/>
            <person name="Clum A."/>
            <person name="Salamov A."/>
            <person name="Andreopoulos B."/>
            <person name="Cheng J.F."/>
            <person name="Woyke T."/>
            <person name="Pelin A."/>
            <person name="Henrissat B."/>
            <person name="Reynolds N.K."/>
            <person name="Benny G.L."/>
            <person name="Smith M.E."/>
            <person name="James T.Y."/>
            <person name="Grigoriev I.V."/>
        </authorList>
    </citation>
    <scope>NUCLEOTIDE SEQUENCE [LARGE SCALE GENOMIC DNA]</scope>
    <source>
        <strain evidence="4">ATCC 52028</strain>
    </source>
</reference>
<evidence type="ECO:0000313" key="4">
    <source>
        <dbReference type="Proteomes" id="UP000274922"/>
    </source>
</evidence>
<feature type="transmembrane region" description="Helical" evidence="2">
    <location>
        <begin position="179"/>
        <end position="204"/>
    </location>
</feature>
<keyword evidence="2" id="KW-1133">Transmembrane helix</keyword>
<name>A0A4P9XD91_9FUNG</name>
<keyword evidence="2" id="KW-0812">Transmembrane</keyword>
<feature type="transmembrane region" description="Helical" evidence="2">
    <location>
        <begin position="329"/>
        <end position="355"/>
    </location>
</feature>
<accession>A0A4P9XD91</accession>